<gene>
    <name evidence="1" type="ORF">L9F63_023491</name>
</gene>
<dbReference type="Proteomes" id="UP001233999">
    <property type="component" value="Unassembled WGS sequence"/>
</dbReference>
<dbReference type="EMBL" id="JASPKZ010007952">
    <property type="protein sequence ID" value="KAJ9581333.1"/>
    <property type="molecule type" value="Genomic_DNA"/>
</dbReference>
<accession>A0AAD7ZK42</accession>
<protein>
    <submittedName>
        <fullName evidence="1">Uncharacterized protein</fullName>
    </submittedName>
</protein>
<reference evidence="1" key="2">
    <citation type="submission" date="2023-05" db="EMBL/GenBank/DDBJ databases">
        <authorList>
            <person name="Fouks B."/>
        </authorList>
    </citation>
    <scope>NUCLEOTIDE SEQUENCE</scope>
    <source>
        <strain evidence="1">Stay&amp;Tobe</strain>
        <tissue evidence="1">Testes</tissue>
    </source>
</reference>
<proteinExistence type="predicted"/>
<evidence type="ECO:0000313" key="1">
    <source>
        <dbReference type="EMBL" id="KAJ9581333.1"/>
    </source>
</evidence>
<evidence type="ECO:0000313" key="2">
    <source>
        <dbReference type="Proteomes" id="UP001233999"/>
    </source>
</evidence>
<reference evidence="1" key="1">
    <citation type="journal article" date="2023" name="IScience">
        <title>Live-bearing cockroach genome reveals convergent evolutionary mechanisms linked to viviparity in insects and beyond.</title>
        <authorList>
            <person name="Fouks B."/>
            <person name="Harrison M.C."/>
            <person name="Mikhailova A.A."/>
            <person name="Marchal E."/>
            <person name="English S."/>
            <person name="Carruthers M."/>
            <person name="Jennings E.C."/>
            <person name="Chiamaka E.L."/>
            <person name="Frigard R.A."/>
            <person name="Pippel M."/>
            <person name="Attardo G.M."/>
            <person name="Benoit J.B."/>
            <person name="Bornberg-Bauer E."/>
            <person name="Tobe S.S."/>
        </authorList>
    </citation>
    <scope>NUCLEOTIDE SEQUENCE</scope>
    <source>
        <strain evidence="1">Stay&amp;Tobe</strain>
    </source>
</reference>
<comment type="caution">
    <text evidence="1">The sequence shown here is derived from an EMBL/GenBank/DDBJ whole genome shotgun (WGS) entry which is preliminary data.</text>
</comment>
<name>A0AAD7ZK42_DIPPU</name>
<organism evidence="1 2">
    <name type="scientific">Diploptera punctata</name>
    <name type="common">Pacific beetle cockroach</name>
    <dbReference type="NCBI Taxonomy" id="6984"/>
    <lineage>
        <taxon>Eukaryota</taxon>
        <taxon>Metazoa</taxon>
        <taxon>Ecdysozoa</taxon>
        <taxon>Arthropoda</taxon>
        <taxon>Hexapoda</taxon>
        <taxon>Insecta</taxon>
        <taxon>Pterygota</taxon>
        <taxon>Neoptera</taxon>
        <taxon>Polyneoptera</taxon>
        <taxon>Dictyoptera</taxon>
        <taxon>Blattodea</taxon>
        <taxon>Blaberoidea</taxon>
        <taxon>Blaberidae</taxon>
        <taxon>Diplopterinae</taxon>
        <taxon>Diploptera</taxon>
    </lineage>
</organism>
<feature type="non-terminal residue" evidence="1">
    <location>
        <position position="90"/>
    </location>
</feature>
<feature type="non-terminal residue" evidence="1">
    <location>
        <position position="1"/>
    </location>
</feature>
<dbReference type="AlphaFoldDB" id="A0AAD7ZK42"/>
<keyword evidence="2" id="KW-1185">Reference proteome</keyword>
<sequence>KLVYLSHYRLFSNSYRITVRMCMSLYNCRFPTPNTRQIRCSTNLFRKVCDKSNFTNQRPDKPERSDFVLDISKVNGGNIARGEKTAIGNV</sequence>